<dbReference type="RefSeq" id="WP_093322680.1">
    <property type="nucleotide sequence ID" value="NZ_FOHV01000051.1"/>
</dbReference>
<keyword evidence="1" id="KW-0813">Transport</keyword>
<dbReference type="PANTHER" id="PTHR42781:SF4">
    <property type="entry name" value="SPERMIDINE_PUTRESCINE IMPORT ATP-BINDING PROTEIN POTA"/>
    <property type="match status" value="1"/>
</dbReference>
<keyword evidence="3 5" id="KW-0067">ATP-binding</keyword>
<evidence type="ECO:0000313" key="6">
    <source>
        <dbReference type="Proteomes" id="UP000242642"/>
    </source>
</evidence>
<dbReference type="Pfam" id="PF00005">
    <property type="entry name" value="ABC_tran"/>
    <property type="match status" value="1"/>
</dbReference>
<dbReference type="SUPFAM" id="SSF52540">
    <property type="entry name" value="P-loop containing nucleoside triphosphate hydrolases"/>
    <property type="match status" value="1"/>
</dbReference>
<dbReference type="GO" id="GO:0005524">
    <property type="term" value="F:ATP binding"/>
    <property type="evidence" value="ECO:0007669"/>
    <property type="project" value="UniProtKB-KW"/>
</dbReference>
<dbReference type="SUPFAM" id="SSF50331">
    <property type="entry name" value="MOP-like"/>
    <property type="match status" value="1"/>
</dbReference>
<name>A0A1I0FWM6_9GAMM</name>
<dbReference type="PANTHER" id="PTHR42781">
    <property type="entry name" value="SPERMIDINE/PUTRESCINE IMPORT ATP-BINDING PROTEIN POTA"/>
    <property type="match status" value="1"/>
</dbReference>
<keyword evidence="2" id="KW-0547">Nucleotide-binding</keyword>
<dbReference type="GO" id="GO:0043190">
    <property type="term" value="C:ATP-binding cassette (ABC) transporter complex"/>
    <property type="evidence" value="ECO:0007669"/>
    <property type="project" value="InterPro"/>
</dbReference>
<dbReference type="InterPro" id="IPR017871">
    <property type="entry name" value="ABC_transporter-like_CS"/>
</dbReference>
<dbReference type="GO" id="GO:0015697">
    <property type="term" value="P:quaternary ammonium group transport"/>
    <property type="evidence" value="ECO:0007669"/>
    <property type="project" value="UniProtKB-ARBA"/>
</dbReference>
<protein>
    <submittedName>
        <fullName evidence="5">Putative spermidine/putrescine transport system ATP-binding protein</fullName>
    </submittedName>
</protein>
<dbReference type="PROSITE" id="PS50893">
    <property type="entry name" value="ABC_TRANSPORTER_2"/>
    <property type="match status" value="1"/>
</dbReference>
<dbReference type="InterPro" id="IPR003439">
    <property type="entry name" value="ABC_transporter-like_ATP-bd"/>
</dbReference>
<dbReference type="InterPro" id="IPR003593">
    <property type="entry name" value="AAA+_ATPase"/>
</dbReference>
<dbReference type="AlphaFoldDB" id="A0A1I0FWM6"/>
<dbReference type="InterPro" id="IPR008995">
    <property type="entry name" value="Mo/tungstate-bd_C_term_dom"/>
</dbReference>
<evidence type="ECO:0000313" key="5">
    <source>
        <dbReference type="EMBL" id="SET62902.1"/>
    </source>
</evidence>
<gene>
    <name evidence="5" type="ORF">SAMN02583745_02923</name>
</gene>
<feature type="domain" description="ABC transporter" evidence="4">
    <location>
        <begin position="5"/>
        <end position="239"/>
    </location>
</feature>
<evidence type="ECO:0000256" key="3">
    <source>
        <dbReference type="ARBA" id="ARBA00022840"/>
    </source>
</evidence>
<dbReference type="InterPro" id="IPR027417">
    <property type="entry name" value="P-loop_NTPase"/>
</dbReference>
<dbReference type="OrthoDB" id="9802264at2"/>
<dbReference type="EMBL" id="FOHV01000051">
    <property type="protein sequence ID" value="SET62902.1"/>
    <property type="molecule type" value="Genomic_DNA"/>
</dbReference>
<dbReference type="Gene3D" id="3.40.50.300">
    <property type="entry name" value="P-loop containing nucleotide triphosphate hydrolases"/>
    <property type="match status" value="1"/>
</dbReference>
<dbReference type="Proteomes" id="UP000242642">
    <property type="component" value="Unassembled WGS sequence"/>
</dbReference>
<proteinExistence type="predicted"/>
<organism evidence="5 6">
    <name type="scientific">Thorsellia anophelis DSM 18579</name>
    <dbReference type="NCBI Taxonomy" id="1123402"/>
    <lineage>
        <taxon>Bacteria</taxon>
        <taxon>Pseudomonadati</taxon>
        <taxon>Pseudomonadota</taxon>
        <taxon>Gammaproteobacteria</taxon>
        <taxon>Enterobacterales</taxon>
        <taxon>Thorselliaceae</taxon>
        <taxon>Thorsellia</taxon>
    </lineage>
</organism>
<sequence>MTIFFEAKNLKKSYWIKQTEQPILNNLSFEVYKGEFITLLGQSGCGKSTLLRAIAGLTNIDSGELYVEGECITHRSIQKRGIGMVFQHYALFPNLSVFDNVAYGLKIAKCTKAECAKRVNEILELVDLLPHASKYPHQLSGGQRQRVALARAVVMMPRLLLLDEPLSALDAPIRKRLREQIKKIQSALNLTTLFVTHDQEEAMALSDRIFLMDNGQFVQQGKPELLYTRPETRSIAAFIGHYNILEPSDVSKLFNHSTSKYIAIRPESIYIEDHTRLFSDTLSEAFRAKVISVQLLGNIIRYQVEVNQVQLKLDTLNRGLMRLVPVGSELLIRFNFEECIEVA</sequence>
<reference evidence="6" key="1">
    <citation type="submission" date="2016-10" db="EMBL/GenBank/DDBJ databases">
        <authorList>
            <person name="Varghese N."/>
            <person name="Submissions S."/>
        </authorList>
    </citation>
    <scope>NUCLEOTIDE SEQUENCE [LARGE SCALE GENOMIC DNA]</scope>
    <source>
        <strain evidence="6">DSM 18579</strain>
    </source>
</reference>
<dbReference type="PROSITE" id="PS00211">
    <property type="entry name" value="ABC_TRANSPORTER_1"/>
    <property type="match status" value="1"/>
</dbReference>
<dbReference type="STRING" id="1123402.SAMN02583745_02923"/>
<dbReference type="GO" id="GO:0016887">
    <property type="term" value="F:ATP hydrolysis activity"/>
    <property type="evidence" value="ECO:0007669"/>
    <property type="project" value="InterPro"/>
</dbReference>
<dbReference type="InterPro" id="IPR013611">
    <property type="entry name" value="Transp-assoc_OB_typ2"/>
</dbReference>
<dbReference type="InterPro" id="IPR050093">
    <property type="entry name" value="ABC_SmlMolc_Importer"/>
</dbReference>
<evidence type="ECO:0000256" key="2">
    <source>
        <dbReference type="ARBA" id="ARBA00022741"/>
    </source>
</evidence>
<dbReference type="GO" id="GO:0022857">
    <property type="term" value="F:transmembrane transporter activity"/>
    <property type="evidence" value="ECO:0007669"/>
    <property type="project" value="InterPro"/>
</dbReference>
<evidence type="ECO:0000259" key="4">
    <source>
        <dbReference type="PROSITE" id="PS50893"/>
    </source>
</evidence>
<dbReference type="SMART" id="SM00382">
    <property type="entry name" value="AAA"/>
    <property type="match status" value="1"/>
</dbReference>
<accession>A0A1I0FWM6</accession>
<evidence type="ECO:0000256" key="1">
    <source>
        <dbReference type="ARBA" id="ARBA00022448"/>
    </source>
</evidence>
<dbReference type="FunFam" id="3.40.50.300:FF:000425">
    <property type="entry name" value="Probable ABC transporter, ATP-binding subunit"/>
    <property type="match status" value="1"/>
</dbReference>
<dbReference type="Pfam" id="PF08402">
    <property type="entry name" value="TOBE_2"/>
    <property type="match status" value="1"/>
</dbReference>
<keyword evidence="6" id="KW-1185">Reference proteome</keyword>